<dbReference type="EMBL" id="MN740626">
    <property type="protein sequence ID" value="QHS79178.1"/>
    <property type="molecule type" value="Genomic_DNA"/>
</dbReference>
<reference evidence="1" key="1">
    <citation type="journal article" date="2020" name="Nature">
        <title>Giant virus diversity and host interactions through global metagenomics.</title>
        <authorList>
            <person name="Schulz F."/>
            <person name="Roux S."/>
            <person name="Paez-Espino D."/>
            <person name="Jungbluth S."/>
            <person name="Walsh D.A."/>
            <person name="Denef V.J."/>
            <person name="McMahon K.D."/>
            <person name="Konstantinidis K.T."/>
            <person name="Eloe-Fadrosh E.A."/>
            <person name="Kyrpides N.C."/>
            <person name="Woyke T."/>
        </authorList>
    </citation>
    <scope>NUCLEOTIDE SEQUENCE</scope>
    <source>
        <strain evidence="1">GVMAG-S-1035118-87</strain>
    </source>
</reference>
<sequence length="95" mass="11929">MKYYRMIPLEIQQYILDFIQPYVTREDWRTCRNEESDAIGQLVRLLQYGKPRNQFWSVRYTDWSFYEKMRFSKMEMVEWVQVFPCKSLTFRLRYG</sequence>
<dbReference type="AlphaFoldDB" id="A0A6C0AHC7"/>
<protein>
    <submittedName>
        <fullName evidence="1">Uncharacterized protein</fullName>
    </submittedName>
</protein>
<organism evidence="1">
    <name type="scientific">viral metagenome</name>
    <dbReference type="NCBI Taxonomy" id="1070528"/>
    <lineage>
        <taxon>unclassified sequences</taxon>
        <taxon>metagenomes</taxon>
        <taxon>organismal metagenomes</taxon>
    </lineage>
</organism>
<evidence type="ECO:0000313" key="1">
    <source>
        <dbReference type="EMBL" id="QHS79178.1"/>
    </source>
</evidence>
<proteinExistence type="predicted"/>
<accession>A0A6C0AHC7</accession>
<name>A0A6C0AHC7_9ZZZZ</name>